<dbReference type="Proteomes" id="UP000594462">
    <property type="component" value="Segment"/>
</dbReference>
<evidence type="ECO:0000256" key="1">
    <source>
        <dbReference type="SAM" id="MobiDB-lite"/>
    </source>
</evidence>
<feature type="region of interest" description="Disordered" evidence="1">
    <location>
        <begin position="40"/>
        <end position="59"/>
    </location>
</feature>
<evidence type="ECO:0000313" key="2">
    <source>
        <dbReference type="EMBL" id="QPL10903.1"/>
    </source>
</evidence>
<accession>A0A7T0LVX3</accession>
<name>A0A7T0LVX3_9CAUD</name>
<proteinExistence type="predicted"/>
<gene>
    <name evidence="2" type="ORF">Possum_00062</name>
</gene>
<reference evidence="2 3" key="1">
    <citation type="submission" date="2019-12" db="EMBL/GenBank/DDBJ databases">
        <authorList>
            <person name="Shneider M.M."/>
            <person name="Evseev P.V."/>
            <person name="Lukianova A.A."/>
            <person name="Kabilov M.R."/>
            <person name="Miroshnikov K.A."/>
        </authorList>
    </citation>
    <scope>NUCLEOTIDE SEQUENCE [LARGE SCALE GENOMIC DNA]</scope>
</reference>
<dbReference type="PROSITE" id="PS51257">
    <property type="entry name" value="PROKAR_LIPOPROTEIN"/>
    <property type="match status" value="1"/>
</dbReference>
<keyword evidence="3" id="KW-1185">Reference proteome</keyword>
<protein>
    <submittedName>
        <fullName evidence="2">Rz1 lysis protein</fullName>
    </submittedName>
</protein>
<dbReference type="EMBL" id="MN812687">
    <property type="protein sequence ID" value="QPL10903.1"/>
    <property type="molecule type" value="Genomic_DNA"/>
</dbReference>
<organism evidence="2 3">
    <name type="scientific">Pectobacterium phage Possum</name>
    <dbReference type="NCBI Taxonomy" id="2686301"/>
    <lineage>
        <taxon>Viruses</taxon>
        <taxon>Duplodnaviria</taxon>
        <taxon>Heunggongvirae</taxon>
        <taxon>Uroviricota</taxon>
        <taxon>Caudoviricetes</taxon>
        <taxon>Schitoviridae</taxon>
        <taxon>Cbunavirus</taxon>
        <taxon>Cbunavirus possum</taxon>
    </lineage>
</organism>
<sequence length="108" mass="11977">MTSISLKPTLRELRERLTLTLLPLLLLLLLSGCTNDSTRYLPTPAPKRPALDSRAEPPTKPSFCLPTCSKNLSNEIDSWLSSQIKVGTPLNNVTIAIILPNNYDNYIV</sequence>
<evidence type="ECO:0000313" key="3">
    <source>
        <dbReference type="Proteomes" id="UP000594462"/>
    </source>
</evidence>